<dbReference type="AlphaFoldDB" id="A0A075WKT7"/>
<dbReference type="RefSeq" id="WP_231487448.1">
    <property type="nucleotide sequence ID" value="NZ_CP006577.1"/>
</dbReference>
<dbReference type="Gene3D" id="3.20.20.150">
    <property type="entry name" value="Divalent-metal-dependent TIM barrel enzymes"/>
    <property type="match status" value="1"/>
</dbReference>
<dbReference type="HOGENOM" id="CLU_050006_7_2_2"/>
<proteinExistence type="predicted"/>
<organism evidence="2 3">
    <name type="scientific">Archaeoglobus fulgidus DSM 8774</name>
    <dbReference type="NCBI Taxonomy" id="1344584"/>
    <lineage>
        <taxon>Archaea</taxon>
        <taxon>Methanobacteriati</taxon>
        <taxon>Methanobacteriota</taxon>
        <taxon>Archaeoglobi</taxon>
        <taxon>Archaeoglobales</taxon>
        <taxon>Archaeoglobaceae</taxon>
        <taxon>Archaeoglobus</taxon>
    </lineage>
</organism>
<sequence>MISAKLGMQPDVRHSPKEAFEFAANNGFTHVEILMDHPLYSLENLSFAEVIELKWSYDLDLLIHAPATSTNFISISNEMRKASYKEMSKVCYFAEKCGAEVVTFHIGWNPAFINNGNFYFNKSLFDRHNESVLLNEFLPFVKTCPVQLALENTIMIEDGLERALNEIMGKTTLGLTIDVGHYNIRENPFFLKNFDRVVNMHLHDNDGTADQHLALGRGTVDLSKFNLNRYTGFLTIETREEKSIIESRDYLMRVIV</sequence>
<dbReference type="InterPro" id="IPR050312">
    <property type="entry name" value="IolE/XylAMocC-like"/>
</dbReference>
<reference evidence="2 3" key="1">
    <citation type="submission" date="2013-07" db="EMBL/GenBank/DDBJ databases">
        <title>Genome of Archaeoglobus fulgidus.</title>
        <authorList>
            <person name="Fiebig A."/>
            <person name="Birkeland N.-K."/>
        </authorList>
    </citation>
    <scope>NUCLEOTIDE SEQUENCE [LARGE SCALE GENOMIC DNA]</scope>
    <source>
        <strain evidence="2 3">DSM 8774</strain>
    </source>
</reference>
<protein>
    <submittedName>
        <fullName evidence="2">Sugar phosphate isomerase/epimerase</fullName>
    </submittedName>
</protein>
<evidence type="ECO:0000313" key="2">
    <source>
        <dbReference type="EMBL" id="AIG98158.1"/>
    </source>
</evidence>
<dbReference type="Proteomes" id="UP000028501">
    <property type="component" value="Chromosome"/>
</dbReference>
<evidence type="ECO:0000259" key="1">
    <source>
        <dbReference type="Pfam" id="PF01261"/>
    </source>
</evidence>
<dbReference type="SUPFAM" id="SSF51658">
    <property type="entry name" value="Xylose isomerase-like"/>
    <property type="match status" value="1"/>
</dbReference>
<dbReference type="InterPro" id="IPR036237">
    <property type="entry name" value="Xyl_isomerase-like_sf"/>
</dbReference>
<dbReference type="GO" id="GO:0016853">
    <property type="term" value="F:isomerase activity"/>
    <property type="evidence" value="ECO:0007669"/>
    <property type="project" value="UniProtKB-KW"/>
</dbReference>
<dbReference type="EMBL" id="CP006577">
    <property type="protein sequence ID" value="AIG98158.1"/>
    <property type="molecule type" value="Genomic_DNA"/>
</dbReference>
<dbReference type="GeneID" id="24794890"/>
<evidence type="ECO:0000313" key="3">
    <source>
        <dbReference type="Proteomes" id="UP000028501"/>
    </source>
</evidence>
<gene>
    <name evidence="2" type="ORF">AFULGI_00013870</name>
</gene>
<dbReference type="Pfam" id="PF01261">
    <property type="entry name" value="AP_endonuc_2"/>
    <property type="match status" value="1"/>
</dbReference>
<dbReference type="InterPro" id="IPR013022">
    <property type="entry name" value="Xyl_isomerase-like_TIM-brl"/>
</dbReference>
<dbReference type="PANTHER" id="PTHR12110:SF21">
    <property type="entry name" value="XYLOSE ISOMERASE-LIKE TIM BARREL DOMAIN-CONTAINING PROTEIN"/>
    <property type="match status" value="1"/>
</dbReference>
<dbReference type="PANTHER" id="PTHR12110">
    <property type="entry name" value="HYDROXYPYRUVATE ISOMERASE"/>
    <property type="match status" value="1"/>
</dbReference>
<feature type="domain" description="Xylose isomerase-like TIM barrel" evidence="1">
    <location>
        <begin position="20"/>
        <end position="251"/>
    </location>
</feature>
<name>A0A075WKT7_ARCFL</name>
<accession>A0A075WKT7</accession>
<keyword evidence="2" id="KW-0413">Isomerase</keyword>
<dbReference type="KEGG" id="afg:AFULGI_00013870"/>